<sequence length="239" mass="25733">MAVVIETRHPQLAWWSFGPLTLSRVEAAGVPLPRGADPGELSLITTPRPVTLVWLGPGGSRTLHVPPDELGLPAATVRRAGPRLTASPLHRLVAHHVQDLARDADTLSATPSADALGRVCVDLVRALLVSAAGEEPTLIAQVRTHVRHHLGDPALSAASIAAALSVSPRQLYRACAAADVRLEQWIITARLAGARADLADRGLPIAAVARRWGFKDPTHFTRRFRAAYGVLPSEWRHRQ</sequence>
<dbReference type="InterPro" id="IPR020449">
    <property type="entry name" value="Tscrpt_reg_AraC-type_HTH"/>
</dbReference>
<keyword evidence="6" id="KW-1185">Reference proteome</keyword>
<dbReference type="InterPro" id="IPR018060">
    <property type="entry name" value="HTH_AraC"/>
</dbReference>
<organism evidence="5 6">
    <name type="scientific">Amycolatopsis heterodermiae</name>
    <dbReference type="NCBI Taxonomy" id="3110235"/>
    <lineage>
        <taxon>Bacteria</taxon>
        <taxon>Bacillati</taxon>
        <taxon>Actinomycetota</taxon>
        <taxon>Actinomycetes</taxon>
        <taxon>Pseudonocardiales</taxon>
        <taxon>Pseudonocardiaceae</taxon>
        <taxon>Amycolatopsis</taxon>
    </lineage>
</organism>
<name>A0ABU5QWR5_9PSEU</name>
<gene>
    <name evidence="5" type="ORF">VA596_02065</name>
</gene>
<dbReference type="PANTHER" id="PTHR46796:SF6">
    <property type="entry name" value="ARAC SUBFAMILY"/>
    <property type="match status" value="1"/>
</dbReference>
<dbReference type="Proteomes" id="UP001304298">
    <property type="component" value="Unassembled WGS sequence"/>
</dbReference>
<dbReference type="EMBL" id="JAYFSI010000001">
    <property type="protein sequence ID" value="MEA5358308.1"/>
    <property type="molecule type" value="Genomic_DNA"/>
</dbReference>
<comment type="caution">
    <text evidence="5">The sequence shown here is derived from an EMBL/GenBank/DDBJ whole genome shotgun (WGS) entry which is preliminary data.</text>
</comment>
<evidence type="ECO:0000313" key="5">
    <source>
        <dbReference type="EMBL" id="MEA5358308.1"/>
    </source>
</evidence>
<dbReference type="PROSITE" id="PS01124">
    <property type="entry name" value="HTH_ARAC_FAMILY_2"/>
    <property type="match status" value="1"/>
</dbReference>
<dbReference type="InterPro" id="IPR050204">
    <property type="entry name" value="AraC_XylS_family_regulators"/>
</dbReference>
<dbReference type="Pfam" id="PF12833">
    <property type="entry name" value="HTH_18"/>
    <property type="match status" value="1"/>
</dbReference>
<evidence type="ECO:0000256" key="3">
    <source>
        <dbReference type="ARBA" id="ARBA00023163"/>
    </source>
</evidence>
<dbReference type="Gene3D" id="1.10.10.60">
    <property type="entry name" value="Homeodomain-like"/>
    <property type="match status" value="1"/>
</dbReference>
<dbReference type="InterPro" id="IPR018062">
    <property type="entry name" value="HTH_AraC-typ_CS"/>
</dbReference>
<evidence type="ECO:0000313" key="6">
    <source>
        <dbReference type="Proteomes" id="UP001304298"/>
    </source>
</evidence>
<protein>
    <submittedName>
        <fullName evidence="5">AraC family transcriptional regulator</fullName>
    </submittedName>
</protein>
<evidence type="ECO:0000259" key="4">
    <source>
        <dbReference type="PROSITE" id="PS01124"/>
    </source>
</evidence>
<feature type="domain" description="HTH araC/xylS-type" evidence="4">
    <location>
        <begin position="140"/>
        <end position="238"/>
    </location>
</feature>
<dbReference type="PANTHER" id="PTHR46796">
    <property type="entry name" value="HTH-TYPE TRANSCRIPTIONAL ACTIVATOR RHAS-RELATED"/>
    <property type="match status" value="1"/>
</dbReference>
<evidence type="ECO:0000256" key="2">
    <source>
        <dbReference type="ARBA" id="ARBA00023125"/>
    </source>
</evidence>
<dbReference type="PROSITE" id="PS00041">
    <property type="entry name" value="HTH_ARAC_FAMILY_1"/>
    <property type="match status" value="1"/>
</dbReference>
<dbReference type="RefSeq" id="WP_323323003.1">
    <property type="nucleotide sequence ID" value="NZ_JAYFSI010000001.1"/>
</dbReference>
<keyword evidence="3" id="KW-0804">Transcription</keyword>
<reference evidence="5 6" key="1">
    <citation type="submission" date="2023-12" db="EMBL/GenBank/DDBJ databases">
        <title>Amycolatopsis sp. V23-08.</title>
        <authorList>
            <person name="Somphong A."/>
        </authorList>
    </citation>
    <scope>NUCLEOTIDE SEQUENCE [LARGE SCALE GENOMIC DNA]</scope>
    <source>
        <strain evidence="5 6">V23-08</strain>
    </source>
</reference>
<accession>A0ABU5QWR5</accession>
<dbReference type="SMART" id="SM00342">
    <property type="entry name" value="HTH_ARAC"/>
    <property type="match status" value="1"/>
</dbReference>
<keyword evidence="2" id="KW-0238">DNA-binding</keyword>
<dbReference type="SUPFAM" id="SSF46689">
    <property type="entry name" value="Homeodomain-like"/>
    <property type="match status" value="1"/>
</dbReference>
<proteinExistence type="predicted"/>
<evidence type="ECO:0000256" key="1">
    <source>
        <dbReference type="ARBA" id="ARBA00023015"/>
    </source>
</evidence>
<dbReference type="InterPro" id="IPR009057">
    <property type="entry name" value="Homeodomain-like_sf"/>
</dbReference>
<keyword evidence="1" id="KW-0805">Transcription regulation</keyword>
<dbReference type="PRINTS" id="PR00032">
    <property type="entry name" value="HTHARAC"/>
</dbReference>